<keyword evidence="3" id="KW-1185">Reference proteome</keyword>
<evidence type="ECO:0000313" key="3">
    <source>
        <dbReference type="Proteomes" id="UP001353858"/>
    </source>
</evidence>
<evidence type="ECO:0000256" key="1">
    <source>
        <dbReference type="SAM" id="MobiDB-lite"/>
    </source>
</evidence>
<comment type="caution">
    <text evidence="2">The sequence shown here is derived from an EMBL/GenBank/DDBJ whole genome shotgun (WGS) entry which is preliminary data.</text>
</comment>
<proteinExistence type="predicted"/>
<organism evidence="2 3">
    <name type="scientific">Aquatica leii</name>
    <dbReference type="NCBI Taxonomy" id="1421715"/>
    <lineage>
        <taxon>Eukaryota</taxon>
        <taxon>Metazoa</taxon>
        <taxon>Ecdysozoa</taxon>
        <taxon>Arthropoda</taxon>
        <taxon>Hexapoda</taxon>
        <taxon>Insecta</taxon>
        <taxon>Pterygota</taxon>
        <taxon>Neoptera</taxon>
        <taxon>Endopterygota</taxon>
        <taxon>Coleoptera</taxon>
        <taxon>Polyphaga</taxon>
        <taxon>Elateriformia</taxon>
        <taxon>Elateroidea</taxon>
        <taxon>Lampyridae</taxon>
        <taxon>Luciolinae</taxon>
        <taxon>Aquatica</taxon>
    </lineage>
</organism>
<protein>
    <submittedName>
        <fullName evidence="2">Uncharacterized protein</fullName>
    </submittedName>
</protein>
<evidence type="ECO:0000313" key="2">
    <source>
        <dbReference type="EMBL" id="KAK4871994.1"/>
    </source>
</evidence>
<feature type="region of interest" description="Disordered" evidence="1">
    <location>
        <begin position="22"/>
        <end position="42"/>
    </location>
</feature>
<name>A0AAN7SB71_9COLE</name>
<dbReference type="EMBL" id="JARPUR010000008">
    <property type="protein sequence ID" value="KAK4871994.1"/>
    <property type="molecule type" value="Genomic_DNA"/>
</dbReference>
<sequence>MSPKKTKSKEEILEQKRIAERLKYQRLKNDPQKREKMKEKERQKYQVKKEKGTRKLVKNMNRREHKVANETWKEHCTTYRAKKKATKEITNTFVWENTPDFVCLFSVSSVPSSPVNELNIVKRRAKSKRKRIIREKDHSECEGESRLNLNLPISESIIEKDISQAVTCDKYNNTEFENIAGPNSVHAYKIGDYVLVQFPVGNKEYRYVAIVNQIDNKEGELTVTFMKICDDTGHTFKVDEDDVSDDLHR</sequence>
<gene>
    <name evidence="2" type="ORF">RN001_016118</name>
</gene>
<dbReference type="AlphaFoldDB" id="A0AAN7SB71"/>
<dbReference type="Proteomes" id="UP001353858">
    <property type="component" value="Unassembled WGS sequence"/>
</dbReference>
<reference evidence="3" key="1">
    <citation type="submission" date="2023-01" db="EMBL/GenBank/DDBJ databases">
        <title>Key to firefly adult light organ development and bioluminescence: homeobox transcription factors regulate luciferase expression and transportation to peroxisome.</title>
        <authorList>
            <person name="Fu X."/>
        </authorList>
    </citation>
    <scope>NUCLEOTIDE SEQUENCE [LARGE SCALE GENOMIC DNA]</scope>
</reference>
<accession>A0AAN7SB71</accession>